<sequence length="133" mass="14763">TVNNQEDTVQEINLNDIDFGSLVSIAQNKQKTHISSVCICKEHGDYLQTIMMIVNNIQEKQDKQTSSKAVSSTSNDEFENVKMLAMLGGSNYIKNAIHSSANNADTSVKQIEIVASIWLNKAFERCKQAVEVP</sequence>
<evidence type="ECO:0000313" key="1">
    <source>
        <dbReference type="EMBL" id="KAF0714730.1"/>
    </source>
</evidence>
<accession>A0A6G0VYU9</accession>
<name>A0A6G0VYU9_APHCR</name>
<evidence type="ECO:0000313" key="2">
    <source>
        <dbReference type="Proteomes" id="UP000478052"/>
    </source>
</evidence>
<dbReference type="Proteomes" id="UP000478052">
    <property type="component" value="Unassembled WGS sequence"/>
</dbReference>
<keyword evidence="2" id="KW-1185">Reference proteome</keyword>
<organism evidence="1 2">
    <name type="scientific">Aphis craccivora</name>
    <name type="common">Cowpea aphid</name>
    <dbReference type="NCBI Taxonomy" id="307492"/>
    <lineage>
        <taxon>Eukaryota</taxon>
        <taxon>Metazoa</taxon>
        <taxon>Ecdysozoa</taxon>
        <taxon>Arthropoda</taxon>
        <taxon>Hexapoda</taxon>
        <taxon>Insecta</taxon>
        <taxon>Pterygota</taxon>
        <taxon>Neoptera</taxon>
        <taxon>Paraneoptera</taxon>
        <taxon>Hemiptera</taxon>
        <taxon>Sternorrhyncha</taxon>
        <taxon>Aphidomorpha</taxon>
        <taxon>Aphidoidea</taxon>
        <taxon>Aphididae</taxon>
        <taxon>Aphidini</taxon>
        <taxon>Aphis</taxon>
        <taxon>Aphis</taxon>
    </lineage>
</organism>
<reference evidence="1 2" key="1">
    <citation type="submission" date="2019-08" db="EMBL/GenBank/DDBJ databases">
        <title>Whole genome of Aphis craccivora.</title>
        <authorList>
            <person name="Voronova N.V."/>
            <person name="Shulinski R.S."/>
            <person name="Bandarenka Y.V."/>
            <person name="Zhorov D.G."/>
            <person name="Warner D."/>
        </authorList>
    </citation>
    <scope>NUCLEOTIDE SEQUENCE [LARGE SCALE GENOMIC DNA]</scope>
    <source>
        <strain evidence="1">180601</strain>
        <tissue evidence="1">Whole Body</tissue>
    </source>
</reference>
<dbReference type="OrthoDB" id="6621698at2759"/>
<dbReference type="AlphaFoldDB" id="A0A6G0VYU9"/>
<comment type="caution">
    <text evidence="1">The sequence shown here is derived from an EMBL/GenBank/DDBJ whole genome shotgun (WGS) entry which is preliminary data.</text>
</comment>
<dbReference type="EMBL" id="VUJU01010334">
    <property type="protein sequence ID" value="KAF0714730.1"/>
    <property type="molecule type" value="Genomic_DNA"/>
</dbReference>
<proteinExistence type="predicted"/>
<gene>
    <name evidence="1" type="ORF">FWK35_00026226</name>
</gene>
<feature type="non-terminal residue" evidence="1">
    <location>
        <position position="1"/>
    </location>
</feature>
<protein>
    <submittedName>
        <fullName evidence="1">Putative leucine-rich repeat-containing protein DDB G0290503 isoform X1</fullName>
    </submittedName>
</protein>